<evidence type="ECO:0000313" key="3">
    <source>
        <dbReference type="Proteomes" id="UP000005143"/>
    </source>
</evidence>
<dbReference type="SUPFAM" id="SSF160113">
    <property type="entry name" value="YegP-like"/>
    <property type="match status" value="1"/>
</dbReference>
<dbReference type="Proteomes" id="UP000005143">
    <property type="component" value="Unassembled WGS sequence"/>
</dbReference>
<name>H0E5M7_9ACTN</name>
<dbReference type="InterPro" id="IPR036913">
    <property type="entry name" value="YegP-like_sf"/>
</dbReference>
<feature type="domain" description="DUF1508" evidence="1">
    <location>
        <begin position="9"/>
        <end position="56"/>
    </location>
</feature>
<reference evidence="2 3" key="1">
    <citation type="journal article" date="2013" name="Biodegradation">
        <title>Quantitative proteomic analysis of ibuprofen-degrading Patulibacter sp. strain I11.</title>
        <authorList>
            <person name="Almeida B."/>
            <person name="Kjeldal H."/>
            <person name="Lolas I."/>
            <person name="Knudsen A.D."/>
            <person name="Carvalho G."/>
            <person name="Nielsen K.L."/>
            <person name="Barreto Crespo M.T."/>
            <person name="Stensballe A."/>
            <person name="Nielsen J.L."/>
        </authorList>
    </citation>
    <scope>NUCLEOTIDE SEQUENCE [LARGE SCALE GENOMIC DNA]</scope>
    <source>
        <strain evidence="2 3">I11</strain>
    </source>
</reference>
<keyword evidence="3" id="KW-1185">Reference proteome</keyword>
<evidence type="ECO:0000259" key="1">
    <source>
        <dbReference type="Pfam" id="PF07411"/>
    </source>
</evidence>
<accession>H0E5M7</accession>
<evidence type="ECO:0000313" key="2">
    <source>
        <dbReference type="EMBL" id="EHN10990.1"/>
    </source>
</evidence>
<dbReference type="InterPro" id="IPR010879">
    <property type="entry name" value="DUF1508"/>
</dbReference>
<sequence>MAKFVVYPDAGGNYRWKLVAGNGQTTASSGESFSSKSAAKSAAEGVKASAGSAEIEVQD</sequence>
<dbReference type="EMBL" id="AGUD01000192">
    <property type="protein sequence ID" value="EHN10990.1"/>
    <property type="molecule type" value="Genomic_DNA"/>
</dbReference>
<comment type="caution">
    <text evidence="2">The sequence shown here is derived from an EMBL/GenBank/DDBJ whole genome shotgun (WGS) entry which is preliminary data.</text>
</comment>
<protein>
    <recommendedName>
        <fullName evidence="1">DUF1508 domain-containing protein</fullName>
    </recommendedName>
</protein>
<dbReference type="AlphaFoldDB" id="H0E5M7"/>
<dbReference type="Gene3D" id="3.30.160.160">
    <property type="entry name" value="YegP-like"/>
    <property type="match status" value="1"/>
</dbReference>
<dbReference type="RefSeq" id="WP_007574689.1">
    <property type="nucleotide sequence ID" value="NZ_AGUD01000192.1"/>
</dbReference>
<organism evidence="2 3">
    <name type="scientific">Patulibacter medicamentivorans</name>
    <dbReference type="NCBI Taxonomy" id="1097667"/>
    <lineage>
        <taxon>Bacteria</taxon>
        <taxon>Bacillati</taxon>
        <taxon>Actinomycetota</taxon>
        <taxon>Thermoleophilia</taxon>
        <taxon>Solirubrobacterales</taxon>
        <taxon>Patulibacteraceae</taxon>
        <taxon>Patulibacter</taxon>
    </lineage>
</organism>
<gene>
    <name evidence="2" type="ORF">PAI11_21220</name>
</gene>
<proteinExistence type="predicted"/>
<dbReference type="Pfam" id="PF07411">
    <property type="entry name" value="DUF1508"/>
    <property type="match status" value="1"/>
</dbReference>